<dbReference type="EMBL" id="CP000781">
    <property type="protein sequence ID" value="ABS68470.1"/>
    <property type="molecule type" value="Genomic_DNA"/>
</dbReference>
<accession>A7IKC7</accession>
<dbReference type="KEGG" id="xau:Xaut_3241"/>
<dbReference type="Proteomes" id="UP000002417">
    <property type="component" value="Chromosome"/>
</dbReference>
<name>A7IKC7_XANP2</name>
<dbReference type="STRING" id="78245.Xaut_3241"/>
<sequence length="101" mass="11089">MRRVGAQDLIRRQGMGALTSARKIFRSEPLAEVAVADGDGEEAEAQREHQKVQHEFDFPVRSVCRGRARRRLAERSPHGPEAGPNGIKIREGCRSGGIGIS</sequence>
<feature type="region of interest" description="Disordered" evidence="1">
    <location>
        <begin position="70"/>
        <end position="101"/>
    </location>
</feature>
<proteinExistence type="predicted"/>
<dbReference type="HOGENOM" id="CLU_2290576_0_0_5"/>
<evidence type="ECO:0000313" key="3">
    <source>
        <dbReference type="Proteomes" id="UP000002417"/>
    </source>
</evidence>
<gene>
    <name evidence="2" type="ordered locus">Xaut_3241</name>
</gene>
<protein>
    <submittedName>
        <fullName evidence="2">Uncharacterized protein</fullName>
    </submittedName>
</protein>
<keyword evidence="3" id="KW-1185">Reference proteome</keyword>
<evidence type="ECO:0000256" key="1">
    <source>
        <dbReference type="SAM" id="MobiDB-lite"/>
    </source>
</evidence>
<organism evidence="2 3">
    <name type="scientific">Xanthobacter autotrophicus (strain ATCC BAA-1158 / Py2)</name>
    <dbReference type="NCBI Taxonomy" id="78245"/>
    <lineage>
        <taxon>Bacteria</taxon>
        <taxon>Pseudomonadati</taxon>
        <taxon>Pseudomonadota</taxon>
        <taxon>Alphaproteobacteria</taxon>
        <taxon>Hyphomicrobiales</taxon>
        <taxon>Xanthobacteraceae</taxon>
        <taxon>Xanthobacter</taxon>
    </lineage>
</organism>
<dbReference type="AlphaFoldDB" id="A7IKC7"/>
<evidence type="ECO:0000313" key="2">
    <source>
        <dbReference type="EMBL" id="ABS68470.1"/>
    </source>
</evidence>
<reference evidence="2 3" key="1">
    <citation type="submission" date="2007-07" db="EMBL/GenBank/DDBJ databases">
        <title>Complete sequence of chromosome of Xanthobacter autotrophicus Py2.</title>
        <authorList>
            <consortium name="US DOE Joint Genome Institute"/>
            <person name="Copeland A."/>
            <person name="Lucas S."/>
            <person name="Lapidus A."/>
            <person name="Barry K."/>
            <person name="Glavina del Rio T."/>
            <person name="Hammon N."/>
            <person name="Israni S."/>
            <person name="Dalin E."/>
            <person name="Tice H."/>
            <person name="Pitluck S."/>
            <person name="Sims D."/>
            <person name="Brettin T."/>
            <person name="Bruce D."/>
            <person name="Detter J.C."/>
            <person name="Han C."/>
            <person name="Tapia R."/>
            <person name="Brainard J."/>
            <person name="Schmutz J."/>
            <person name="Larimer F."/>
            <person name="Land M."/>
            <person name="Hauser L."/>
            <person name="Kyrpides N."/>
            <person name="Kim E."/>
            <person name="Ensigns S.A."/>
            <person name="Richardson P."/>
        </authorList>
    </citation>
    <scope>NUCLEOTIDE SEQUENCE [LARGE SCALE GENOMIC DNA]</scope>
    <source>
        <strain evidence="3">ATCC BAA-1158 / Py2</strain>
    </source>
</reference>